<reference evidence="6" key="1">
    <citation type="submission" date="2017-09" db="EMBL/GenBank/DDBJ databases">
        <title>Contemporary evolution of a Lepidopteran species, Heliothis virescens, in response to modern agricultural practices.</title>
        <authorList>
            <person name="Fritz M.L."/>
            <person name="Deyonke A.M."/>
            <person name="Papanicolaou A."/>
            <person name="Micinski S."/>
            <person name="Westbrook J."/>
            <person name="Gould F."/>
        </authorList>
    </citation>
    <scope>NUCLEOTIDE SEQUENCE [LARGE SCALE GENOMIC DNA]</scope>
    <source>
        <strain evidence="6">HvINT-</strain>
        <tissue evidence="6">Whole body</tissue>
    </source>
</reference>
<comment type="similarity">
    <text evidence="1">Belongs to the peptidase C15 family.</text>
</comment>
<evidence type="ECO:0000256" key="5">
    <source>
        <dbReference type="ARBA" id="ARBA00022807"/>
    </source>
</evidence>
<protein>
    <recommendedName>
        <fullName evidence="7">Pyroglutamyl-peptidase I</fullName>
    </recommendedName>
</protein>
<comment type="caution">
    <text evidence="6">The sequence shown here is derived from an EMBL/GenBank/DDBJ whole genome shotgun (WGS) entry which is preliminary data.</text>
</comment>
<keyword evidence="3" id="KW-0645">Protease</keyword>
<keyword evidence="2" id="KW-0963">Cytoplasm</keyword>
<dbReference type="SUPFAM" id="SSF53182">
    <property type="entry name" value="Pyrrolidone carboxyl peptidase (pyroglutamate aminopeptidase)"/>
    <property type="match status" value="1"/>
</dbReference>
<dbReference type="AlphaFoldDB" id="A0A2A4JU51"/>
<dbReference type="InterPro" id="IPR036440">
    <property type="entry name" value="Peptidase_C15-like_sf"/>
</dbReference>
<organism evidence="6">
    <name type="scientific">Heliothis virescens</name>
    <name type="common">Tobacco budworm moth</name>
    <dbReference type="NCBI Taxonomy" id="7102"/>
    <lineage>
        <taxon>Eukaryota</taxon>
        <taxon>Metazoa</taxon>
        <taxon>Ecdysozoa</taxon>
        <taxon>Arthropoda</taxon>
        <taxon>Hexapoda</taxon>
        <taxon>Insecta</taxon>
        <taxon>Pterygota</taxon>
        <taxon>Neoptera</taxon>
        <taxon>Endopterygota</taxon>
        <taxon>Lepidoptera</taxon>
        <taxon>Glossata</taxon>
        <taxon>Ditrysia</taxon>
        <taxon>Noctuoidea</taxon>
        <taxon>Noctuidae</taxon>
        <taxon>Heliothinae</taxon>
        <taxon>Heliothis</taxon>
    </lineage>
</organism>
<dbReference type="GO" id="GO:0006508">
    <property type="term" value="P:proteolysis"/>
    <property type="evidence" value="ECO:0007669"/>
    <property type="project" value="UniProtKB-KW"/>
</dbReference>
<name>A0A2A4JU51_HELVI</name>
<evidence type="ECO:0000256" key="2">
    <source>
        <dbReference type="ARBA" id="ARBA00022490"/>
    </source>
</evidence>
<dbReference type="Pfam" id="PF01470">
    <property type="entry name" value="Peptidase_C15"/>
    <property type="match status" value="1"/>
</dbReference>
<dbReference type="Gene3D" id="3.40.630.20">
    <property type="entry name" value="Peptidase C15, pyroglutamyl peptidase I-like"/>
    <property type="match status" value="1"/>
</dbReference>
<dbReference type="GO" id="GO:0005829">
    <property type="term" value="C:cytosol"/>
    <property type="evidence" value="ECO:0007669"/>
    <property type="project" value="InterPro"/>
</dbReference>
<dbReference type="EMBL" id="NWSH01000613">
    <property type="protein sequence ID" value="PCG75306.1"/>
    <property type="molecule type" value="Genomic_DNA"/>
</dbReference>
<accession>A0A2A4JU51</accession>
<dbReference type="InterPro" id="IPR000816">
    <property type="entry name" value="Peptidase_C15"/>
</dbReference>
<evidence type="ECO:0000256" key="3">
    <source>
        <dbReference type="ARBA" id="ARBA00022670"/>
    </source>
</evidence>
<keyword evidence="4" id="KW-0378">Hydrolase</keyword>
<dbReference type="PANTHER" id="PTHR23402:SF1">
    <property type="entry name" value="PYROGLUTAMYL-PEPTIDASE I"/>
    <property type="match status" value="1"/>
</dbReference>
<gene>
    <name evidence="6" type="ORF">B5V51_11939</name>
</gene>
<evidence type="ECO:0000313" key="6">
    <source>
        <dbReference type="EMBL" id="PCG75306.1"/>
    </source>
</evidence>
<dbReference type="STRING" id="7102.A0A2A4JU51"/>
<proteinExistence type="inferred from homology"/>
<dbReference type="InterPro" id="IPR016125">
    <property type="entry name" value="Peptidase_C15-like"/>
</dbReference>
<dbReference type="PRINTS" id="PR00706">
    <property type="entry name" value="PYROGLUPTASE"/>
</dbReference>
<sequence>MFKMGYKKVLVTGFGPFQPYKENASWEGVKRINRFNLGADISLCTSEVAVRYKEVDRLIPELYQQFQPHFAIHVGVSDAPPACFYLEYKANKPGKIEYIHDEANEIPSPDMSYKDLPDDVMTILDLDSICKGFNQHFCGTHLEAVPSNDAGRYLCEYIYYKSLCLGPALFVHVPSTKYSYTEIAEGLETIIKLCVEHLKYYHYDYYSLN</sequence>
<dbReference type="GO" id="GO:0016920">
    <property type="term" value="F:pyroglutamyl-peptidase activity"/>
    <property type="evidence" value="ECO:0007669"/>
    <property type="project" value="InterPro"/>
</dbReference>
<evidence type="ECO:0000256" key="1">
    <source>
        <dbReference type="ARBA" id="ARBA00006641"/>
    </source>
</evidence>
<keyword evidence="5" id="KW-0788">Thiol protease</keyword>
<evidence type="ECO:0000256" key="4">
    <source>
        <dbReference type="ARBA" id="ARBA00022801"/>
    </source>
</evidence>
<evidence type="ECO:0008006" key="7">
    <source>
        <dbReference type="Google" id="ProtNLM"/>
    </source>
</evidence>
<dbReference type="PANTHER" id="PTHR23402">
    <property type="entry name" value="PROTEASE FAMILY C15 PYROGLUTAMYL-PEPTIDASE I-RELATED"/>
    <property type="match status" value="1"/>
</dbReference>